<dbReference type="OrthoDB" id="6581954at2759"/>
<dbReference type="PROSITE" id="PS50267">
    <property type="entry name" value="NA_NEUROTRAN_SYMP_3"/>
    <property type="match status" value="2"/>
</dbReference>
<organism evidence="10">
    <name type="scientific">Medioppia subpectinata</name>
    <dbReference type="NCBI Taxonomy" id="1979941"/>
    <lineage>
        <taxon>Eukaryota</taxon>
        <taxon>Metazoa</taxon>
        <taxon>Ecdysozoa</taxon>
        <taxon>Arthropoda</taxon>
        <taxon>Chelicerata</taxon>
        <taxon>Arachnida</taxon>
        <taxon>Acari</taxon>
        <taxon>Acariformes</taxon>
        <taxon>Sarcoptiformes</taxon>
        <taxon>Oribatida</taxon>
        <taxon>Brachypylina</taxon>
        <taxon>Oppioidea</taxon>
        <taxon>Oppiidae</taxon>
        <taxon>Medioppia</taxon>
    </lineage>
</organism>
<dbReference type="InterPro" id="IPR000175">
    <property type="entry name" value="Na/ntran_symport"/>
</dbReference>
<gene>
    <name evidence="10" type="ORF">OSB1V03_LOCUS14195</name>
</gene>
<keyword evidence="5" id="KW-0769">Symport</keyword>
<keyword evidence="3" id="KW-0813">Transport</keyword>
<feature type="transmembrane region" description="Helical" evidence="9">
    <location>
        <begin position="6"/>
        <end position="26"/>
    </location>
</feature>
<keyword evidence="4 9" id="KW-0812">Transmembrane</keyword>
<evidence type="ECO:0000313" key="11">
    <source>
        <dbReference type="Proteomes" id="UP000759131"/>
    </source>
</evidence>
<keyword evidence="6 9" id="KW-1133">Transmembrane helix</keyword>
<dbReference type="GO" id="GO:0005886">
    <property type="term" value="C:plasma membrane"/>
    <property type="evidence" value="ECO:0007669"/>
    <property type="project" value="TreeGrafter"/>
</dbReference>
<evidence type="ECO:0000256" key="2">
    <source>
        <dbReference type="ARBA" id="ARBA00006459"/>
    </source>
</evidence>
<evidence type="ECO:0000256" key="9">
    <source>
        <dbReference type="SAM" id="Phobius"/>
    </source>
</evidence>
<dbReference type="GO" id="GO:0006865">
    <property type="term" value="P:amino acid transport"/>
    <property type="evidence" value="ECO:0007669"/>
    <property type="project" value="TreeGrafter"/>
</dbReference>
<reference evidence="10" key="1">
    <citation type="submission" date="2020-11" db="EMBL/GenBank/DDBJ databases">
        <authorList>
            <person name="Tran Van P."/>
        </authorList>
    </citation>
    <scope>NUCLEOTIDE SEQUENCE</scope>
</reference>
<evidence type="ECO:0000313" key="10">
    <source>
        <dbReference type="EMBL" id="CAD7633799.1"/>
    </source>
</evidence>
<feature type="transmembrane region" description="Helical" evidence="9">
    <location>
        <begin position="58"/>
        <end position="78"/>
    </location>
</feature>
<evidence type="ECO:0000256" key="5">
    <source>
        <dbReference type="ARBA" id="ARBA00022847"/>
    </source>
</evidence>
<dbReference type="GO" id="GO:0015293">
    <property type="term" value="F:symporter activity"/>
    <property type="evidence" value="ECO:0007669"/>
    <property type="project" value="UniProtKB-KW"/>
</dbReference>
<dbReference type="InterPro" id="IPR037272">
    <property type="entry name" value="SNS_sf"/>
</dbReference>
<dbReference type="EMBL" id="CAJPIZ010013411">
    <property type="protein sequence ID" value="CAG2114229.1"/>
    <property type="molecule type" value="Genomic_DNA"/>
</dbReference>
<dbReference type="PROSITE" id="PS00754">
    <property type="entry name" value="NA_NEUROTRAN_SYMP_2"/>
    <property type="match status" value="1"/>
</dbReference>
<dbReference type="SUPFAM" id="SSF161070">
    <property type="entry name" value="SNF-like"/>
    <property type="match status" value="2"/>
</dbReference>
<comment type="similarity">
    <text evidence="2">Belongs to the sodium:neurotransmitter symporter (SNF) (TC 2.A.22) family.</text>
</comment>
<keyword evidence="8" id="KW-1015">Disulfide bond</keyword>
<feature type="non-terminal residue" evidence="10">
    <location>
        <position position="242"/>
    </location>
</feature>
<protein>
    <submittedName>
        <fullName evidence="10">Uncharacterized protein</fullName>
    </submittedName>
</protein>
<proteinExistence type="inferred from homology"/>
<dbReference type="AlphaFoldDB" id="A0A7R9L2S3"/>
<dbReference type="PANTHER" id="PTHR11616">
    <property type="entry name" value="SODIUM/CHLORIDE DEPENDENT TRANSPORTER"/>
    <property type="match status" value="1"/>
</dbReference>
<dbReference type="PANTHER" id="PTHR11616:SF309">
    <property type="entry name" value="TRANSPORTER"/>
    <property type="match status" value="1"/>
</dbReference>
<sequence>MGINSGAFLIPNYICVVFVGIPMFLLEVSLGQYLNTGGIAIWNLVPIFKGIGFASMTMIGLCNIYYIILIAWTLFYLVSSFTAELPWSSCNNTWNTDNCMSFIDNTSHAEAVSPVKEYWEYVLPDTTTRRRLPLPLIVILTNLSEALSPMEKRGTGIGGGAFLIPNYICVVFVGIPMFLLEVSLGQYLNTGGIAIWNLVPIFKGIGFASMTMIGLCNIYYIILIAWTLFYLVSSFTAELPWS</sequence>
<evidence type="ECO:0000256" key="6">
    <source>
        <dbReference type="ARBA" id="ARBA00022989"/>
    </source>
</evidence>
<feature type="transmembrane region" description="Helical" evidence="9">
    <location>
        <begin position="218"/>
        <end position="237"/>
    </location>
</feature>
<keyword evidence="7 9" id="KW-0472">Membrane</keyword>
<evidence type="ECO:0000256" key="1">
    <source>
        <dbReference type="ARBA" id="ARBA00004141"/>
    </source>
</evidence>
<dbReference type="GO" id="GO:0035725">
    <property type="term" value="P:sodium ion transmembrane transport"/>
    <property type="evidence" value="ECO:0007669"/>
    <property type="project" value="TreeGrafter"/>
</dbReference>
<keyword evidence="11" id="KW-1185">Reference proteome</keyword>
<feature type="transmembrane region" description="Helical" evidence="9">
    <location>
        <begin position="186"/>
        <end position="206"/>
    </location>
</feature>
<evidence type="ECO:0000256" key="8">
    <source>
        <dbReference type="PIRSR" id="PIRSR600175-2"/>
    </source>
</evidence>
<evidence type="ECO:0000256" key="7">
    <source>
        <dbReference type="ARBA" id="ARBA00023136"/>
    </source>
</evidence>
<evidence type="ECO:0000256" key="3">
    <source>
        <dbReference type="ARBA" id="ARBA00022448"/>
    </source>
</evidence>
<feature type="disulfide bond" evidence="8">
    <location>
        <begin position="90"/>
        <end position="99"/>
    </location>
</feature>
<feature type="transmembrane region" description="Helical" evidence="9">
    <location>
        <begin position="157"/>
        <end position="180"/>
    </location>
</feature>
<comment type="subcellular location">
    <subcellularLocation>
        <location evidence="1">Membrane</location>
        <topology evidence="1">Multi-pass membrane protein</topology>
    </subcellularLocation>
</comment>
<dbReference type="PRINTS" id="PR00176">
    <property type="entry name" value="NANEUSMPORT"/>
</dbReference>
<dbReference type="EMBL" id="OC867986">
    <property type="protein sequence ID" value="CAD7633799.1"/>
    <property type="molecule type" value="Genomic_DNA"/>
</dbReference>
<evidence type="ECO:0000256" key="4">
    <source>
        <dbReference type="ARBA" id="ARBA00022692"/>
    </source>
</evidence>
<dbReference type="Pfam" id="PF00209">
    <property type="entry name" value="SNF"/>
    <property type="match status" value="2"/>
</dbReference>
<accession>A0A7R9L2S3</accession>
<dbReference type="Proteomes" id="UP000759131">
    <property type="component" value="Unassembled WGS sequence"/>
</dbReference>
<name>A0A7R9L2S3_9ACAR</name>